<gene>
    <name evidence="1" type="ORF">AAJ76_6500011323</name>
</gene>
<organism evidence="1 2">
    <name type="scientific">Vairimorpha ceranae</name>
    <dbReference type="NCBI Taxonomy" id="40302"/>
    <lineage>
        <taxon>Eukaryota</taxon>
        <taxon>Fungi</taxon>
        <taxon>Fungi incertae sedis</taxon>
        <taxon>Microsporidia</taxon>
        <taxon>Nosematidae</taxon>
        <taxon>Vairimorpha</taxon>
    </lineage>
</organism>
<keyword evidence="2" id="KW-1185">Reference proteome</keyword>
<dbReference type="VEuPathDB" id="MicrosporidiaDB:AAJ76_6500011323"/>
<dbReference type="GeneID" id="36321139"/>
<reference evidence="1 2" key="1">
    <citation type="journal article" date="2015" name="Environ. Microbiol.">
        <title>Genome analyses suggest the presence of polyploidy and recent human-driven expansions in eight global populations of the honeybee pathogen Nosema ceranae.</title>
        <authorList>
            <person name="Pelin A."/>
            <person name="Selman M."/>
            <person name="Aris-Brosou S."/>
            <person name="Farinelli L."/>
            <person name="Corradi N."/>
        </authorList>
    </citation>
    <scope>NUCLEOTIDE SEQUENCE [LARGE SCALE GENOMIC DNA]</scope>
    <source>
        <strain evidence="1 2">PA08 1199</strain>
    </source>
</reference>
<proteinExistence type="predicted"/>
<evidence type="ECO:0000313" key="1">
    <source>
        <dbReference type="EMBL" id="KKO74500.1"/>
    </source>
</evidence>
<dbReference type="OMA" id="MFRIEND"/>
<dbReference type="AlphaFoldDB" id="A0A0F9WCD6"/>
<comment type="caution">
    <text evidence="1">The sequence shown here is derived from an EMBL/GenBank/DDBJ whole genome shotgun (WGS) entry which is preliminary data.</text>
</comment>
<sequence length="327" mass="40000">MNKVSEIIERCKDKTYLNQNKTFLKELFRQRKSIDCLKNELNGKRNYFVLNILERIDYDFHLIIPTLEKKYITQYMYASMFWLYKKAYIDKKQLEKIQENFRVMKNFTKMFEDTENHFLMFRIENDRKLQKIIKEDYNNKTIPNIKILPNFEGEYVFILNVDSLFDLGGYNDYDIDDAKEMISRIKHEFSKFNYTNENDSYNINRIRNKFHYSTMLYNKVDRILNNKFSKIYNNILQVKRKGVDIKLVSECTILQLLSEITFFRYETISYEDIYSVKDKQEEYTKIFIKNKGKRIVIFGEKDKIEYEDKVYYIDIKYLNIFNKIILE</sequence>
<dbReference type="VEuPathDB" id="MicrosporidiaDB:G9O61_00g000730"/>
<accession>A0A0F9WCD6</accession>
<protein>
    <submittedName>
        <fullName evidence="1">Uncharacterized protein</fullName>
    </submittedName>
</protein>
<dbReference type="RefSeq" id="XP_024330242.1">
    <property type="nucleotide sequence ID" value="XM_024476188.1"/>
</dbReference>
<dbReference type="OrthoDB" id="2193421at2759"/>
<evidence type="ECO:0000313" key="2">
    <source>
        <dbReference type="Proteomes" id="UP000034350"/>
    </source>
</evidence>
<dbReference type="EMBL" id="JPQZ01000065">
    <property type="protein sequence ID" value="KKO74500.1"/>
    <property type="molecule type" value="Genomic_DNA"/>
</dbReference>
<name>A0A0F9WCD6_9MICR</name>
<dbReference type="VEuPathDB" id="MicrosporidiaDB:NCER_101693"/>
<dbReference type="Proteomes" id="UP000034350">
    <property type="component" value="Unassembled WGS sequence"/>
</dbReference>